<proteinExistence type="predicted"/>
<evidence type="ECO:0000313" key="1">
    <source>
        <dbReference type="EMBL" id="STX40899.1"/>
    </source>
</evidence>
<reference evidence="1 2" key="1">
    <citation type="submission" date="2018-06" db="EMBL/GenBank/DDBJ databases">
        <authorList>
            <consortium name="Pathogen Informatics"/>
            <person name="Doyle S."/>
        </authorList>
    </citation>
    <scope>NUCLEOTIDE SEQUENCE [LARGE SCALE GENOMIC DNA]</scope>
    <source>
        <strain evidence="1 2">NCTC13292</strain>
    </source>
</reference>
<keyword evidence="2" id="KW-1185">Reference proteome</keyword>
<dbReference type="AlphaFoldDB" id="A0A378J069"/>
<accession>A0A378J069</accession>
<organism evidence="1 2">
    <name type="scientific">Legionella donaldsonii</name>
    <dbReference type="NCBI Taxonomy" id="45060"/>
    <lineage>
        <taxon>Bacteria</taxon>
        <taxon>Pseudomonadati</taxon>
        <taxon>Pseudomonadota</taxon>
        <taxon>Gammaproteobacteria</taxon>
        <taxon>Legionellales</taxon>
        <taxon>Legionellaceae</taxon>
        <taxon>Legionella</taxon>
    </lineage>
</organism>
<evidence type="ECO:0000313" key="2">
    <source>
        <dbReference type="Proteomes" id="UP000254677"/>
    </source>
</evidence>
<protein>
    <submittedName>
        <fullName evidence="1">Uncharacterized protein</fullName>
    </submittedName>
</protein>
<dbReference type="EMBL" id="UGOA01000001">
    <property type="protein sequence ID" value="STX40899.1"/>
    <property type="molecule type" value="Genomic_DNA"/>
</dbReference>
<gene>
    <name evidence="1" type="ORF">NCTC13292_00556</name>
</gene>
<sequence length="76" mass="8454">MTGIFSSEQNVRTLEYLRFTEPSININPIYKRSNFSVANAYIPPIECATKMTLSNAVIASTSTADHLERNSPVIDC</sequence>
<dbReference type="Proteomes" id="UP000254677">
    <property type="component" value="Unassembled WGS sequence"/>
</dbReference>
<name>A0A378J069_9GAMM</name>